<sequence>MSYPTEAQARQAGEIVFRAHNGLQAWCLCSSCTAKHASANKRRTRHDRWAIDGQDWRIREDLARHAG</sequence>
<organism evidence="1 2">
    <name type="scientific">Mycobacterium europaeum</name>
    <dbReference type="NCBI Taxonomy" id="761804"/>
    <lineage>
        <taxon>Bacteria</taxon>
        <taxon>Bacillati</taxon>
        <taxon>Actinomycetota</taxon>
        <taxon>Actinomycetes</taxon>
        <taxon>Mycobacteriales</taxon>
        <taxon>Mycobacteriaceae</taxon>
        <taxon>Mycobacterium</taxon>
        <taxon>Mycobacterium simiae complex</taxon>
    </lineage>
</organism>
<proteinExistence type="predicted"/>
<protein>
    <submittedName>
        <fullName evidence="1">Uncharacterized protein</fullName>
    </submittedName>
</protein>
<evidence type="ECO:0000313" key="1">
    <source>
        <dbReference type="EMBL" id="CQD11252.1"/>
    </source>
</evidence>
<dbReference type="AlphaFoldDB" id="A0A0U1DA93"/>
<accession>A0A0U1DA93</accession>
<name>A0A0U1DA93_9MYCO</name>
<dbReference type="Proteomes" id="UP000199601">
    <property type="component" value="Unassembled WGS sequence"/>
</dbReference>
<gene>
    <name evidence="1" type="ORF">BN000_02345</name>
</gene>
<dbReference type="EMBL" id="CTEC01000001">
    <property type="protein sequence ID" value="CQD11252.1"/>
    <property type="molecule type" value="Genomic_DNA"/>
</dbReference>
<keyword evidence="2" id="KW-1185">Reference proteome</keyword>
<dbReference type="RefSeq" id="WP_083071711.1">
    <property type="nucleotide sequence ID" value="NZ_CTEC01000001.1"/>
</dbReference>
<evidence type="ECO:0000313" key="2">
    <source>
        <dbReference type="Proteomes" id="UP000199601"/>
    </source>
</evidence>
<reference evidence="2" key="1">
    <citation type="submission" date="2015-03" db="EMBL/GenBank/DDBJ databases">
        <authorList>
            <person name="Urmite Genomes"/>
        </authorList>
    </citation>
    <scope>NUCLEOTIDE SEQUENCE [LARGE SCALE GENOMIC DNA]</scope>
    <source>
        <strain evidence="2">CSUR P1344</strain>
    </source>
</reference>